<proteinExistence type="predicted"/>
<reference evidence="1 2" key="1">
    <citation type="submission" date="2019-10" db="EMBL/GenBank/DDBJ databases">
        <authorList>
            <person name="Palmer J.M."/>
        </authorList>
    </citation>
    <scope>NUCLEOTIDE SEQUENCE [LARGE SCALE GENOMIC DNA]</scope>
    <source>
        <strain evidence="1 2">TWF730</strain>
    </source>
</reference>
<gene>
    <name evidence="1" type="ORF">TWF730_003576</name>
</gene>
<accession>A0AAV9U6Q2</accession>
<organism evidence="1 2">
    <name type="scientific">Orbilia blumenaviensis</name>
    <dbReference type="NCBI Taxonomy" id="1796055"/>
    <lineage>
        <taxon>Eukaryota</taxon>
        <taxon>Fungi</taxon>
        <taxon>Dikarya</taxon>
        <taxon>Ascomycota</taxon>
        <taxon>Pezizomycotina</taxon>
        <taxon>Orbiliomycetes</taxon>
        <taxon>Orbiliales</taxon>
        <taxon>Orbiliaceae</taxon>
        <taxon>Orbilia</taxon>
    </lineage>
</organism>
<evidence type="ECO:0000313" key="2">
    <source>
        <dbReference type="Proteomes" id="UP001373714"/>
    </source>
</evidence>
<protein>
    <submittedName>
        <fullName evidence="1">Uncharacterized protein</fullName>
    </submittedName>
</protein>
<dbReference type="EMBL" id="JAVHNS010000015">
    <property type="protein sequence ID" value="KAK6334363.1"/>
    <property type="molecule type" value="Genomic_DNA"/>
</dbReference>
<keyword evidence="2" id="KW-1185">Reference proteome</keyword>
<dbReference type="AlphaFoldDB" id="A0AAV9U6Q2"/>
<comment type="caution">
    <text evidence="1">The sequence shown here is derived from an EMBL/GenBank/DDBJ whole genome shotgun (WGS) entry which is preliminary data.</text>
</comment>
<evidence type="ECO:0000313" key="1">
    <source>
        <dbReference type="EMBL" id="KAK6334363.1"/>
    </source>
</evidence>
<sequence length="188" mass="21384">MYNASTSTRYNSPATVQSSIDVLIAVNLSSQSHLNYERNKEATKSFHRLYPLPAQHYPGKRCEYGDMVTMQYPVAFPKSVAKFVELSGNDVRYLLNFYGLTDLEDTIEVPPTTDFPDPFLFTSINDYKTAIGRHQCMEVLAKHIGLNFTTIGHESLTRLRNHFNEVSLTYVLDGRGCGSSQWIKPFKM</sequence>
<dbReference type="Proteomes" id="UP001373714">
    <property type="component" value="Unassembled WGS sequence"/>
</dbReference>
<name>A0AAV9U6Q2_9PEZI</name>